<dbReference type="InterPro" id="IPR001296">
    <property type="entry name" value="Glyco_trans_1"/>
</dbReference>
<dbReference type="Gene3D" id="3.40.50.2000">
    <property type="entry name" value="Glycogen Phosphorylase B"/>
    <property type="match status" value="2"/>
</dbReference>
<reference evidence="3 4" key="1">
    <citation type="submission" date="2019-06" db="EMBL/GenBank/DDBJ databases">
        <title>Sequencing the genomes of 1000 actinobacteria strains.</title>
        <authorList>
            <person name="Klenk H.-P."/>
        </authorList>
    </citation>
    <scope>NUCLEOTIDE SEQUENCE [LARGE SCALE GENOMIC DNA]</scope>
    <source>
        <strain evidence="3 4">DSM 24683</strain>
    </source>
</reference>
<gene>
    <name evidence="3" type="ORF">FB561_4477</name>
</gene>
<dbReference type="GO" id="GO:0016757">
    <property type="term" value="F:glycosyltransferase activity"/>
    <property type="evidence" value="ECO:0007669"/>
    <property type="project" value="InterPro"/>
</dbReference>
<dbReference type="EMBL" id="VIVK01000001">
    <property type="protein sequence ID" value="TWD83315.1"/>
    <property type="molecule type" value="Genomic_DNA"/>
</dbReference>
<dbReference type="RefSeq" id="WP_145809756.1">
    <property type="nucleotide sequence ID" value="NZ_VIVK01000001.1"/>
</dbReference>
<feature type="domain" description="Glycosyl transferase family 1" evidence="2">
    <location>
        <begin position="228"/>
        <end position="364"/>
    </location>
</feature>
<accession>A0A561BWP8</accession>
<sequence>MAGRPKVLLSAYACRPQGGSEPGAGWAWAKAAARDHDVWLLTRGKFAHEIADELAQRPIPSLTVVPLELPKWLLNLRRRHADVYWYYPLWQRLAGRTAARLHAEQKFDVIHHLTFATDWMPAGVVQPSTAKVIWGPVGGSTAVPLSMAHWLGGRGVAGELVRRVWTGFTRKVVGRRLAQSADLVVAQNKDVAEVFGRYAREITVQPNVAIRRFASASGPYEPYSHGVRTALFVGRLIPWKGVALAISALARPEADGWELRVVGDGPEWGRAERLAESLGVRDRVEFAGALPREQVLAAMLRADALLAPAMREAAGWAVTEALASGCPVVCLDRGGPSVIVGPDEGAVVGWRGDVVGELAKALRSLEGRITPVDRWGPDRLPDILAQWYGCTEVPR</sequence>
<evidence type="ECO:0000259" key="2">
    <source>
        <dbReference type="Pfam" id="PF00534"/>
    </source>
</evidence>
<keyword evidence="1 3" id="KW-0808">Transferase</keyword>
<dbReference type="SUPFAM" id="SSF53756">
    <property type="entry name" value="UDP-Glycosyltransferase/glycogen phosphorylase"/>
    <property type="match status" value="1"/>
</dbReference>
<keyword evidence="4" id="KW-1185">Reference proteome</keyword>
<evidence type="ECO:0000256" key="1">
    <source>
        <dbReference type="ARBA" id="ARBA00022679"/>
    </source>
</evidence>
<proteinExistence type="predicted"/>
<dbReference type="AlphaFoldDB" id="A0A561BWP8"/>
<evidence type="ECO:0000313" key="3">
    <source>
        <dbReference type="EMBL" id="TWD83315.1"/>
    </source>
</evidence>
<dbReference type="OrthoDB" id="5242526at2"/>
<name>A0A561BWP8_9ACTN</name>
<dbReference type="Pfam" id="PF00534">
    <property type="entry name" value="Glycos_transf_1"/>
    <property type="match status" value="1"/>
</dbReference>
<protein>
    <submittedName>
        <fullName evidence="3">Glycosyltransferase involved in cell wall biosynthesis</fullName>
    </submittedName>
</protein>
<dbReference type="PANTHER" id="PTHR12526:SF635">
    <property type="entry name" value="GLYCOSYL TRANSFERASE GROUP 1"/>
    <property type="match status" value="1"/>
</dbReference>
<dbReference type="Proteomes" id="UP000318380">
    <property type="component" value="Unassembled WGS sequence"/>
</dbReference>
<evidence type="ECO:0000313" key="4">
    <source>
        <dbReference type="Proteomes" id="UP000318380"/>
    </source>
</evidence>
<comment type="caution">
    <text evidence="3">The sequence shown here is derived from an EMBL/GenBank/DDBJ whole genome shotgun (WGS) entry which is preliminary data.</text>
</comment>
<dbReference type="PANTHER" id="PTHR12526">
    <property type="entry name" value="GLYCOSYLTRANSFERASE"/>
    <property type="match status" value="1"/>
</dbReference>
<organism evidence="3 4">
    <name type="scientific">Kribbella amoyensis</name>
    <dbReference type="NCBI Taxonomy" id="996641"/>
    <lineage>
        <taxon>Bacteria</taxon>
        <taxon>Bacillati</taxon>
        <taxon>Actinomycetota</taxon>
        <taxon>Actinomycetes</taxon>
        <taxon>Propionibacteriales</taxon>
        <taxon>Kribbellaceae</taxon>
        <taxon>Kribbella</taxon>
    </lineage>
</organism>